<dbReference type="PANTHER" id="PTHR45858">
    <property type="entry name" value="FERM DOMAIN CONTAINING PROTEIN"/>
    <property type="match status" value="1"/>
</dbReference>
<dbReference type="Ensembl" id="ENSCSAVT00000012765.1">
    <property type="protein sequence ID" value="ENSCSAVP00000012621.1"/>
    <property type="gene ID" value="ENSCSAVG00000007404.1"/>
</dbReference>
<feature type="domain" description="FERM adjacent" evidence="2">
    <location>
        <begin position="33"/>
        <end position="78"/>
    </location>
</feature>
<evidence type="ECO:0000256" key="1">
    <source>
        <dbReference type="SAM" id="MobiDB-lite"/>
    </source>
</evidence>
<dbReference type="GO" id="GO:0005085">
    <property type="term" value="F:guanyl-nucleotide exchange factor activity"/>
    <property type="evidence" value="ECO:0007669"/>
    <property type="project" value="TreeGrafter"/>
</dbReference>
<evidence type="ECO:0000313" key="3">
    <source>
        <dbReference type="Ensembl" id="ENSCSAVP00000012621.1"/>
    </source>
</evidence>
<evidence type="ECO:0000259" key="2">
    <source>
        <dbReference type="SMART" id="SM01195"/>
    </source>
</evidence>
<dbReference type="SMART" id="SM01195">
    <property type="entry name" value="FA"/>
    <property type="match status" value="1"/>
</dbReference>
<reference evidence="3" key="3">
    <citation type="submission" date="2025-09" db="UniProtKB">
        <authorList>
            <consortium name="Ensembl"/>
        </authorList>
    </citation>
    <scope>IDENTIFICATION</scope>
</reference>
<organism evidence="3 4">
    <name type="scientific">Ciona savignyi</name>
    <name type="common">Pacific transparent sea squirt</name>
    <dbReference type="NCBI Taxonomy" id="51511"/>
    <lineage>
        <taxon>Eukaryota</taxon>
        <taxon>Metazoa</taxon>
        <taxon>Chordata</taxon>
        <taxon>Tunicata</taxon>
        <taxon>Ascidiacea</taxon>
        <taxon>Phlebobranchia</taxon>
        <taxon>Cionidae</taxon>
        <taxon>Ciona</taxon>
    </lineage>
</organism>
<dbReference type="Pfam" id="PF08736">
    <property type="entry name" value="FA"/>
    <property type="match status" value="1"/>
</dbReference>
<dbReference type="SUPFAM" id="SSF50729">
    <property type="entry name" value="PH domain-like"/>
    <property type="match status" value="1"/>
</dbReference>
<dbReference type="PANTHER" id="PTHR45858:SF5">
    <property type="entry name" value="MOESIN_EZRIN_RADIXIN HOMOLOG 1"/>
    <property type="match status" value="1"/>
</dbReference>
<dbReference type="AlphaFoldDB" id="H2Z4V9"/>
<feature type="region of interest" description="Disordered" evidence="1">
    <location>
        <begin position="89"/>
        <end position="135"/>
    </location>
</feature>
<proteinExistence type="predicted"/>
<evidence type="ECO:0000313" key="4">
    <source>
        <dbReference type="Proteomes" id="UP000007875"/>
    </source>
</evidence>
<sequence>MASRDTCKNFWRHCIEYHAFFRLDLHPAPAPKPKIIKRGSTFRYSGKTQKQLHDLVRNSNFRRTTFARKSARTPTIHSRPTPYAPAVAVTPAANEFASHESTEQSPSNSEIPSPIKTDVEVNGYAAKTPDMAIAS</sequence>
<protein>
    <recommendedName>
        <fullName evidence="2">FERM adjacent domain-containing protein</fullName>
    </recommendedName>
</protein>
<dbReference type="Pfam" id="PF09380">
    <property type="entry name" value="FERM_C"/>
    <property type="match status" value="1"/>
</dbReference>
<dbReference type="InterPro" id="IPR051835">
    <property type="entry name" value="RAC1-GEF"/>
</dbReference>
<dbReference type="Proteomes" id="UP000007875">
    <property type="component" value="Unassembled WGS sequence"/>
</dbReference>
<name>H2Z4V9_CIOSA</name>
<keyword evidence="4" id="KW-1185">Reference proteome</keyword>
<reference evidence="3" key="2">
    <citation type="submission" date="2025-08" db="UniProtKB">
        <authorList>
            <consortium name="Ensembl"/>
        </authorList>
    </citation>
    <scope>IDENTIFICATION</scope>
</reference>
<dbReference type="InterPro" id="IPR014847">
    <property type="entry name" value="FA"/>
</dbReference>
<accession>H2Z4V9</accession>
<reference evidence="4" key="1">
    <citation type="submission" date="2003-08" db="EMBL/GenBank/DDBJ databases">
        <authorList>
            <person name="Birren B."/>
            <person name="Nusbaum C."/>
            <person name="Abebe A."/>
            <person name="Abouelleil A."/>
            <person name="Adekoya E."/>
            <person name="Ait-zahra M."/>
            <person name="Allen N."/>
            <person name="Allen T."/>
            <person name="An P."/>
            <person name="Anderson M."/>
            <person name="Anderson S."/>
            <person name="Arachchi H."/>
            <person name="Armbruster J."/>
            <person name="Bachantsang P."/>
            <person name="Baldwin J."/>
            <person name="Barry A."/>
            <person name="Bayul T."/>
            <person name="Blitshsteyn B."/>
            <person name="Bloom T."/>
            <person name="Blye J."/>
            <person name="Boguslavskiy L."/>
            <person name="Borowsky M."/>
            <person name="Boukhgalter B."/>
            <person name="Brunache A."/>
            <person name="Butler J."/>
            <person name="Calixte N."/>
            <person name="Calvo S."/>
            <person name="Camarata J."/>
            <person name="Campo K."/>
            <person name="Chang J."/>
            <person name="Cheshatsang Y."/>
            <person name="Citroen M."/>
            <person name="Collymore A."/>
            <person name="Considine T."/>
            <person name="Cook A."/>
            <person name="Cooke P."/>
            <person name="Corum B."/>
            <person name="Cuomo C."/>
            <person name="David R."/>
            <person name="Dawoe T."/>
            <person name="Degray S."/>
            <person name="Dodge S."/>
            <person name="Dooley K."/>
            <person name="Dorje P."/>
            <person name="Dorjee K."/>
            <person name="Dorris L."/>
            <person name="Duffey N."/>
            <person name="Dupes A."/>
            <person name="Elkins T."/>
            <person name="Engels R."/>
            <person name="Erickson J."/>
            <person name="Farina A."/>
            <person name="Faro S."/>
            <person name="Ferreira P."/>
            <person name="Fischer H."/>
            <person name="Fitzgerald M."/>
            <person name="Foley K."/>
            <person name="Gage D."/>
            <person name="Galagan J."/>
            <person name="Gearin G."/>
            <person name="Gnerre S."/>
            <person name="Gnirke A."/>
            <person name="Goyette A."/>
            <person name="Graham J."/>
            <person name="Grandbois E."/>
            <person name="Gyaltsen K."/>
            <person name="Hafez N."/>
            <person name="Hagopian D."/>
            <person name="Hagos B."/>
            <person name="Hall J."/>
            <person name="Hatcher B."/>
            <person name="Heller A."/>
            <person name="Higgins H."/>
            <person name="Honan T."/>
            <person name="Horn A."/>
            <person name="Houde N."/>
            <person name="Hughes L."/>
            <person name="Hulme W."/>
            <person name="Husby E."/>
            <person name="Iliev I."/>
            <person name="Jaffe D."/>
            <person name="Jones C."/>
            <person name="Kamal M."/>
            <person name="Kamat A."/>
            <person name="Kamvysselis M."/>
            <person name="Karlsson E."/>
            <person name="Kells C."/>
            <person name="Kieu A."/>
            <person name="Kisner P."/>
            <person name="Kodira C."/>
            <person name="Kulbokas E."/>
            <person name="Labutti K."/>
            <person name="Lama D."/>
            <person name="Landers T."/>
            <person name="Leger J."/>
            <person name="Levine S."/>
            <person name="Lewis D."/>
            <person name="Lewis T."/>
            <person name="Lindblad-toh K."/>
            <person name="Liu X."/>
            <person name="Lokyitsang T."/>
            <person name="Lokyitsang Y."/>
            <person name="Lucien O."/>
            <person name="Lui A."/>
            <person name="Ma L.J."/>
            <person name="Mabbitt R."/>
            <person name="Macdonald J."/>
            <person name="Maclean C."/>
            <person name="Major J."/>
            <person name="Manning J."/>
            <person name="Marabella R."/>
            <person name="Maru K."/>
            <person name="Matthews C."/>
            <person name="Mauceli E."/>
            <person name="Mccarthy M."/>
            <person name="Mcdonough S."/>
            <person name="Mcghee T."/>
            <person name="Meldrim J."/>
            <person name="Meneus L."/>
            <person name="Mesirov J."/>
            <person name="Mihalev A."/>
            <person name="Mihova T."/>
            <person name="Mikkelsen T."/>
            <person name="Mlenga V."/>
            <person name="Moru K."/>
            <person name="Mozes J."/>
            <person name="Mulrain L."/>
            <person name="Munson G."/>
            <person name="Naylor J."/>
            <person name="Newes C."/>
            <person name="Nguyen C."/>
            <person name="Nguyen N."/>
            <person name="Nguyen T."/>
            <person name="Nicol R."/>
            <person name="Nielsen C."/>
            <person name="Nizzari M."/>
            <person name="Norbu C."/>
            <person name="Norbu N."/>
            <person name="O'donnell P."/>
            <person name="Okoawo O."/>
            <person name="O'leary S."/>
            <person name="Omotosho B."/>
            <person name="O'neill K."/>
            <person name="Osman S."/>
            <person name="Parker S."/>
            <person name="Perrin D."/>
            <person name="Phunkhang P."/>
            <person name="Piqani B."/>
            <person name="Purcell S."/>
            <person name="Rachupka T."/>
            <person name="Ramasamy U."/>
            <person name="Rameau R."/>
            <person name="Ray V."/>
            <person name="Raymond C."/>
            <person name="Retta R."/>
            <person name="Richardson S."/>
            <person name="Rise C."/>
            <person name="Rodriguez J."/>
            <person name="Rogers J."/>
            <person name="Rogov P."/>
            <person name="Rutman M."/>
            <person name="Schupbach R."/>
            <person name="Seaman C."/>
            <person name="Settipalli S."/>
            <person name="Sharpe T."/>
            <person name="Sheridan J."/>
            <person name="Sherpa N."/>
            <person name="Shi J."/>
            <person name="Smirnov S."/>
            <person name="Smith C."/>
            <person name="Sougnez C."/>
            <person name="Spencer B."/>
            <person name="Stalker J."/>
            <person name="Stange-thomann N."/>
            <person name="Stavropoulos S."/>
            <person name="Stetson K."/>
            <person name="Stone C."/>
            <person name="Stone S."/>
            <person name="Stubbs M."/>
            <person name="Talamas J."/>
            <person name="Tchuinga P."/>
            <person name="Tenzing P."/>
            <person name="Tesfaye S."/>
            <person name="Theodore J."/>
            <person name="Thoulutsang Y."/>
            <person name="Topham K."/>
            <person name="Towey S."/>
            <person name="Tsamla T."/>
            <person name="Tsomo N."/>
            <person name="Vallee D."/>
            <person name="Vassiliev H."/>
            <person name="Venkataraman V."/>
            <person name="Vinson J."/>
            <person name="Vo A."/>
            <person name="Wade C."/>
            <person name="Wang S."/>
            <person name="Wangchuk T."/>
            <person name="Wangdi T."/>
            <person name="Whittaker C."/>
            <person name="Wilkinson J."/>
            <person name="Wu Y."/>
            <person name="Wyman D."/>
            <person name="Yadav S."/>
            <person name="Yang S."/>
            <person name="Yang X."/>
            <person name="Yeager S."/>
            <person name="Yee E."/>
            <person name="Young G."/>
            <person name="Zainoun J."/>
            <person name="Zembeck L."/>
            <person name="Zimmer A."/>
            <person name="Zody M."/>
            <person name="Lander E."/>
        </authorList>
    </citation>
    <scope>NUCLEOTIDE SEQUENCE [LARGE SCALE GENOMIC DNA]</scope>
</reference>
<dbReference type="InterPro" id="IPR018980">
    <property type="entry name" value="FERM_PH-like_C"/>
</dbReference>
<dbReference type="GeneTree" id="ENSGT00940000169990"/>
<dbReference type="HOGENOM" id="CLU_1890421_0_0_1"/>